<reference evidence="2 3" key="1">
    <citation type="journal article" date="2005" name="PLoS Biol.">
        <title>The genomes of Oryza sativa: a history of duplications.</title>
        <authorList>
            <person name="Yu J."/>
            <person name="Wang J."/>
            <person name="Lin W."/>
            <person name="Li S."/>
            <person name="Li H."/>
            <person name="Zhou J."/>
            <person name="Ni P."/>
            <person name="Dong W."/>
            <person name="Hu S."/>
            <person name="Zeng C."/>
            <person name="Zhang J."/>
            <person name="Zhang Y."/>
            <person name="Li R."/>
            <person name="Xu Z."/>
            <person name="Li S."/>
            <person name="Li X."/>
            <person name="Zheng H."/>
            <person name="Cong L."/>
            <person name="Lin L."/>
            <person name="Yin J."/>
            <person name="Geng J."/>
            <person name="Li G."/>
            <person name="Shi J."/>
            <person name="Liu J."/>
            <person name="Lv H."/>
            <person name="Li J."/>
            <person name="Wang J."/>
            <person name="Deng Y."/>
            <person name="Ran L."/>
            <person name="Shi X."/>
            <person name="Wang X."/>
            <person name="Wu Q."/>
            <person name="Li C."/>
            <person name="Ren X."/>
            <person name="Wang J."/>
            <person name="Wang X."/>
            <person name="Li D."/>
            <person name="Liu D."/>
            <person name="Zhang X."/>
            <person name="Ji Z."/>
            <person name="Zhao W."/>
            <person name="Sun Y."/>
            <person name="Zhang Z."/>
            <person name="Bao J."/>
            <person name="Han Y."/>
            <person name="Dong L."/>
            <person name="Ji J."/>
            <person name="Chen P."/>
            <person name="Wu S."/>
            <person name="Liu J."/>
            <person name="Xiao Y."/>
            <person name="Bu D."/>
            <person name="Tan J."/>
            <person name="Yang L."/>
            <person name="Ye C."/>
            <person name="Zhang J."/>
            <person name="Xu J."/>
            <person name="Zhou Y."/>
            <person name="Yu Y."/>
            <person name="Zhang B."/>
            <person name="Zhuang S."/>
            <person name="Wei H."/>
            <person name="Liu B."/>
            <person name="Lei M."/>
            <person name="Yu H."/>
            <person name="Li Y."/>
            <person name="Xu H."/>
            <person name="Wei S."/>
            <person name="He X."/>
            <person name="Fang L."/>
            <person name="Zhang Z."/>
            <person name="Zhang Y."/>
            <person name="Huang X."/>
            <person name="Su Z."/>
            <person name="Tong W."/>
            <person name="Li J."/>
            <person name="Tong Z."/>
            <person name="Li S."/>
            <person name="Ye J."/>
            <person name="Wang L."/>
            <person name="Fang L."/>
            <person name="Lei T."/>
            <person name="Chen C."/>
            <person name="Chen H."/>
            <person name="Xu Z."/>
            <person name="Li H."/>
            <person name="Huang H."/>
            <person name="Zhang F."/>
            <person name="Xu H."/>
            <person name="Li N."/>
            <person name="Zhao C."/>
            <person name="Li S."/>
            <person name="Dong L."/>
            <person name="Huang Y."/>
            <person name="Li L."/>
            <person name="Xi Y."/>
            <person name="Qi Q."/>
            <person name="Li W."/>
            <person name="Zhang B."/>
            <person name="Hu W."/>
            <person name="Zhang Y."/>
            <person name="Tian X."/>
            <person name="Jiao Y."/>
            <person name="Liang X."/>
            <person name="Jin J."/>
            <person name="Gao L."/>
            <person name="Zheng W."/>
            <person name="Hao B."/>
            <person name="Liu S."/>
            <person name="Wang W."/>
            <person name="Yuan L."/>
            <person name="Cao M."/>
            <person name="McDermott J."/>
            <person name="Samudrala R."/>
            <person name="Wang J."/>
            <person name="Wong G.K."/>
            <person name="Yang H."/>
        </authorList>
    </citation>
    <scope>NUCLEOTIDE SEQUENCE [LARGE SCALE GENOMIC DNA]</scope>
    <source>
        <strain evidence="3">cv. 93-11</strain>
    </source>
</reference>
<evidence type="ECO:0000313" key="2">
    <source>
        <dbReference type="EMBL" id="EAZ08470.1"/>
    </source>
</evidence>
<sequence length="86" mass="9094">MDGGGSQAGVGREPEAATSHLESKDCNPIQSSAHVMLVDTPYGEVLDFVGEDERAQVLNTLAHDVDDGEELETPELTNAVSISSPR</sequence>
<name>A2YZF9_ORYSI</name>
<protein>
    <submittedName>
        <fullName evidence="2">Uncharacterized protein</fullName>
    </submittedName>
</protein>
<feature type="compositionally biased region" description="Polar residues" evidence="1">
    <location>
        <begin position="75"/>
        <end position="86"/>
    </location>
</feature>
<dbReference type="Gramene" id="BGIOSGA030060-TA">
    <property type="protein sequence ID" value="BGIOSGA030060-PA"/>
    <property type="gene ID" value="BGIOSGA030060"/>
</dbReference>
<dbReference type="EMBL" id="CM000134">
    <property type="protein sequence ID" value="EAZ08470.1"/>
    <property type="molecule type" value="Genomic_DNA"/>
</dbReference>
<proteinExistence type="predicted"/>
<dbReference type="HOGENOM" id="CLU_2501956_0_0_1"/>
<dbReference type="Proteomes" id="UP000007015">
    <property type="component" value="Chromosome 9"/>
</dbReference>
<evidence type="ECO:0000256" key="1">
    <source>
        <dbReference type="SAM" id="MobiDB-lite"/>
    </source>
</evidence>
<evidence type="ECO:0000313" key="3">
    <source>
        <dbReference type="Proteomes" id="UP000007015"/>
    </source>
</evidence>
<feature type="region of interest" description="Disordered" evidence="1">
    <location>
        <begin position="65"/>
        <end position="86"/>
    </location>
</feature>
<feature type="region of interest" description="Disordered" evidence="1">
    <location>
        <begin position="1"/>
        <end position="27"/>
    </location>
</feature>
<accession>A2YZF9</accession>
<keyword evidence="3" id="KW-1185">Reference proteome</keyword>
<dbReference type="AlphaFoldDB" id="A2YZF9"/>
<organism evidence="2 3">
    <name type="scientific">Oryza sativa subsp. indica</name>
    <name type="common">Rice</name>
    <dbReference type="NCBI Taxonomy" id="39946"/>
    <lineage>
        <taxon>Eukaryota</taxon>
        <taxon>Viridiplantae</taxon>
        <taxon>Streptophyta</taxon>
        <taxon>Embryophyta</taxon>
        <taxon>Tracheophyta</taxon>
        <taxon>Spermatophyta</taxon>
        <taxon>Magnoliopsida</taxon>
        <taxon>Liliopsida</taxon>
        <taxon>Poales</taxon>
        <taxon>Poaceae</taxon>
        <taxon>BOP clade</taxon>
        <taxon>Oryzoideae</taxon>
        <taxon>Oryzeae</taxon>
        <taxon>Oryzinae</taxon>
        <taxon>Oryza</taxon>
        <taxon>Oryza sativa</taxon>
    </lineage>
</organism>
<gene>
    <name evidence="2" type="ORF">OsI_30736</name>
</gene>